<organism evidence="1 2">
    <name type="scientific">Schaalia naturae</name>
    <dbReference type="NCBI Taxonomy" id="635203"/>
    <lineage>
        <taxon>Bacteria</taxon>
        <taxon>Bacillati</taxon>
        <taxon>Actinomycetota</taxon>
        <taxon>Actinomycetes</taxon>
        <taxon>Actinomycetales</taxon>
        <taxon>Actinomycetaceae</taxon>
        <taxon>Schaalia</taxon>
    </lineage>
</organism>
<evidence type="ECO:0000313" key="1">
    <source>
        <dbReference type="EMBL" id="MFC7581270.1"/>
    </source>
</evidence>
<protein>
    <submittedName>
        <fullName evidence="1">DUF3107 domain-containing protein</fullName>
    </submittedName>
</protein>
<proteinExistence type="predicted"/>
<keyword evidence="2" id="KW-1185">Reference proteome</keyword>
<dbReference type="EMBL" id="JBHTEF010000001">
    <property type="protein sequence ID" value="MFC7581270.1"/>
    <property type="molecule type" value="Genomic_DNA"/>
</dbReference>
<name>A0ABW2SN02_9ACTO</name>
<dbReference type="Proteomes" id="UP001596527">
    <property type="component" value="Unassembled WGS sequence"/>
</dbReference>
<accession>A0ABW2SN02</accession>
<evidence type="ECO:0000313" key="2">
    <source>
        <dbReference type="Proteomes" id="UP001596527"/>
    </source>
</evidence>
<dbReference type="RefSeq" id="WP_380974446.1">
    <property type="nucleotide sequence ID" value="NZ_JBHTEF010000001.1"/>
</dbReference>
<reference evidence="2" key="1">
    <citation type="journal article" date="2019" name="Int. J. Syst. Evol. Microbiol.">
        <title>The Global Catalogue of Microorganisms (GCM) 10K type strain sequencing project: providing services to taxonomists for standard genome sequencing and annotation.</title>
        <authorList>
            <consortium name="The Broad Institute Genomics Platform"/>
            <consortium name="The Broad Institute Genome Sequencing Center for Infectious Disease"/>
            <person name="Wu L."/>
            <person name="Ma J."/>
        </authorList>
    </citation>
    <scope>NUCLEOTIDE SEQUENCE [LARGE SCALE GENOMIC DNA]</scope>
    <source>
        <strain evidence="2">CCUG 56698</strain>
    </source>
</reference>
<sequence>MNVSIGIRGTARELQFELDLTEEELFAQVESAQSSHSVLTLTDAKGQRALVPADALGYVLIAPDEPRRVGFALS</sequence>
<dbReference type="Pfam" id="PF11305">
    <property type="entry name" value="DUF3107"/>
    <property type="match status" value="1"/>
</dbReference>
<dbReference type="InterPro" id="IPR021456">
    <property type="entry name" value="DUF3107"/>
</dbReference>
<gene>
    <name evidence="1" type="ORF">ACFQWG_08690</name>
</gene>
<comment type="caution">
    <text evidence="1">The sequence shown here is derived from an EMBL/GenBank/DDBJ whole genome shotgun (WGS) entry which is preliminary data.</text>
</comment>